<dbReference type="PANTHER" id="PTHR15635">
    <property type="entry name" value="COILED-COIL DOMAIN CONTAINING PROTEIN 9"/>
    <property type="match status" value="1"/>
</dbReference>
<feature type="coiled-coil region" evidence="3">
    <location>
        <begin position="53"/>
        <end position="80"/>
    </location>
</feature>
<name>A0AAD8FY76_ACIOX</name>
<dbReference type="Pfam" id="PF15266">
    <property type="entry name" value="DUF4594"/>
    <property type="match status" value="1"/>
</dbReference>
<evidence type="ECO:0000313" key="5">
    <source>
        <dbReference type="EMBL" id="KAK1160518.1"/>
    </source>
</evidence>
<protein>
    <submittedName>
        <fullName evidence="5">Coiled-coil domain-containing protein 9-like isoform X1</fullName>
    </submittedName>
</protein>
<feature type="compositionally biased region" description="Basic and acidic residues" evidence="4">
    <location>
        <begin position="305"/>
        <end position="317"/>
    </location>
</feature>
<organism evidence="5 6">
    <name type="scientific">Acipenser oxyrinchus oxyrinchus</name>
    <dbReference type="NCBI Taxonomy" id="40147"/>
    <lineage>
        <taxon>Eukaryota</taxon>
        <taxon>Metazoa</taxon>
        <taxon>Chordata</taxon>
        <taxon>Craniata</taxon>
        <taxon>Vertebrata</taxon>
        <taxon>Euteleostomi</taxon>
        <taxon>Actinopterygii</taxon>
        <taxon>Chondrostei</taxon>
        <taxon>Acipenseriformes</taxon>
        <taxon>Acipenseridae</taxon>
        <taxon>Acipenser</taxon>
    </lineage>
</organism>
<feature type="compositionally biased region" description="Basic and acidic residues" evidence="4">
    <location>
        <begin position="202"/>
        <end position="213"/>
    </location>
</feature>
<evidence type="ECO:0000256" key="3">
    <source>
        <dbReference type="SAM" id="Coils"/>
    </source>
</evidence>
<keyword evidence="2 3" id="KW-0175">Coiled coil</keyword>
<feature type="region of interest" description="Disordered" evidence="4">
    <location>
        <begin position="162"/>
        <end position="271"/>
    </location>
</feature>
<feature type="region of interest" description="Disordered" evidence="4">
    <location>
        <begin position="104"/>
        <end position="125"/>
    </location>
</feature>
<dbReference type="Proteomes" id="UP001230051">
    <property type="component" value="Unassembled WGS sequence"/>
</dbReference>
<feature type="region of interest" description="Disordered" evidence="4">
    <location>
        <begin position="349"/>
        <end position="442"/>
    </location>
</feature>
<evidence type="ECO:0000256" key="2">
    <source>
        <dbReference type="ARBA" id="ARBA00023054"/>
    </source>
</evidence>
<sequence>MPYDYVGYWQPDQTAEWTKELTMPEKRCIMQNNPADVMLKQKDQKDAELDKKIVALRKKNEALMKRYQEVEEDKKRAEQEGMSYTPRKNKAEDLTITIKKSPHETRVVKKKQGTGCPPSPRGVNELEDADVRDLLTLGRGKRMQLLVTMANKTKGKRIVSEKQGLNCPPSPGGLKDFSDEEEHRLSIGRGKQIQLTKTPNHRAKEEEGTKNLNDESEWLAQCHPYYKHGRAEKGPGCGFSDDLQQPEVESDKKNRGRGNARNRGGSNIDNIAQEFQKLNLDMEQQDARWHEPKSPADLSVPTSRQEQEEYSRWKKEREQIDRERVARHKNTKGEWKRAWDADKAENMYGEQFPEEVDPRAGRNASKFRTRFPNREARCGMQRSGGKGWRGVPTVSSKAKGKDRLTGRAKRWDSKDEEEHLQSIEKFSKDFKGKEDPETWGDPEVDEILQGWQLNTDCKDWETSENEVFHEKTTGLSNGKTHKEQLVQGIPKPKNGFRENLPELAFNMEDSASSNTVLKKEAKANGCVMDGEALLQTRGGNVGSSPSETYMVDGGSTQKTHGNASVDTGIVKILENDLNTRSESLTEAQEHTNPHSLHDCQIQENAISGAVQDDDLTSSRKLNEETGEAPVFTGTAETEKAMQSCEFGIEVPEEPGRDCTSGDSHFHLIKDEKPDANKKNNTRSPEGSIDSRVSMMGSDSGAPLTAPETSSVEVEELGKVF</sequence>
<proteinExistence type="predicted"/>
<comment type="caution">
    <text evidence="5">The sequence shown here is derived from an EMBL/GenBank/DDBJ whole genome shotgun (WGS) entry which is preliminary data.</text>
</comment>
<evidence type="ECO:0000256" key="4">
    <source>
        <dbReference type="SAM" id="MobiDB-lite"/>
    </source>
</evidence>
<dbReference type="AlphaFoldDB" id="A0AAD8FY76"/>
<evidence type="ECO:0000313" key="6">
    <source>
        <dbReference type="Proteomes" id="UP001230051"/>
    </source>
</evidence>
<dbReference type="InterPro" id="IPR029336">
    <property type="entry name" value="DUF4594"/>
</dbReference>
<accession>A0AAD8FY76</accession>
<feature type="region of interest" description="Disordered" evidence="4">
    <location>
        <begin position="286"/>
        <end position="317"/>
    </location>
</feature>
<reference evidence="5" key="1">
    <citation type="submission" date="2022-02" db="EMBL/GenBank/DDBJ databases">
        <title>Atlantic sturgeon de novo genome assembly.</title>
        <authorList>
            <person name="Stock M."/>
            <person name="Klopp C."/>
            <person name="Guiguen Y."/>
            <person name="Cabau C."/>
            <person name="Parinello H."/>
            <person name="Santidrian Yebra-Pimentel E."/>
            <person name="Kuhl H."/>
            <person name="Dirks R.P."/>
            <person name="Guessner J."/>
            <person name="Wuertz S."/>
            <person name="Du K."/>
            <person name="Schartl M."/>
        </authorList>
    </citation>
    <scope>NUCLEOTIDE SEQUENCE</scope>
    <source>
        <strain evidence="5">STURGEONOMICS-FGT-2020</strain>
        <tissue evidence="5">Whole blood</tissue>
    </source>
</reference>
<dbReference type="PANTHER" id="PTHR15635:SF10">
    <property type="entry name" value="COILED-COIL DOMAIN-CONTAINING PROTEIN 9B"/>
    <property type="match status" value="1"/>
</dbReference>
<dbReference type="EMBL" id="JAGXEW010000020">
    <property type="protein sequence ID" value="KAK1160518.1"/>
    <property type="molecule type" value="Genomic_DNA"/>
</dbReference>
<gene>
    <name evidence="5" type="primary">Ccdc9b</name>
    <name evidence="5" type="ORF">AOXY_G20748</name>
</gene>
<evidence type="ECO:0000256" key="1">
    <source>
        <dbReference type="ARBA" id="ARBA00022553"/>
    </source>
</evidence>
<feature type="compositionally biased region" description="Basic and acidic residues" evidence="4">
    <location>
        <begin position="663"/>
        <end position="677"/>
    </location>
</feature>
<feature type="compositionally biased region" description="Basic and acidic residues" evidence="4">
    <location>
        <begin position="399"/>
        <end position="436"/>
    </location>
</feature>
<keyword evidence="1" id="KW-0597">Phosphoprotein</keyword>
<feature type="region of interest" description="Disordered" evidence="4">
    <location>
        <begin position="652"/>
        <end position="720"/>
    </location>
</feature>
<keyword evidence="6" id="KW-1185">Reference proteome</keyword>